<name>A0A671LN07_9TELE</name>
<keyword evidence="6 9" id="KW-0472">Membrane</keyword>
<dbReference type="FunFam" id="2.60.40.10:FF:000257">
    <property type="entry name" value="Dyslexia-associated protein KIAA0319-like"/>
    <property type="match status" value="1"/>
</dbReference>
<dbReference type="InterPro" id="IPR029865">
    <property type="entry name" value="KIAA0319-like"/>
</dbReference>
<evidence type="ECO:0000259" key="10">
    <source>
        <dbReference type="PROSITE" id="PS50093"/>
    </source>
</evidence>
<dbReference type="FunFam" id="2.60.40.10:FF:002107">
    <property type="entry name" value="Si:ch211-193k19.1"/>
    <property type="match status" value="1"/>
</dbReference>
<dbReference type="GO" id="GO:0005886">
    <property type="term" value="C:plasma membrane"/>
    <property type="evidence" value="ECO:0007669"/>
    <property type="project" value="UniProtKB-SubCell"/>
</dbReference>
<dbReference type="InterPro" id="IPR000601">
    <property type="entry name" value="PKD_dom"/>
</dbReference>
<dbReference type="PANTHER" id="PTHR46182">
    <property type="entry name" value="FI19480P1"/>
    <property type="match status" value="1"/>
</dbReference>
<reference evidence="11" key="2">
    <citation type="submission" date="2025-09" db="UniProtKB">
        <authorList>
            <consortium name="Ensembl"/>
        </authorList>
    </citation>
    <scope>IDENTIFICATION</scope>
</reference>
<keyword evidence="4" id="KW-0677">Repeat</keyword>
<evidence type="ECO:0000256" key="9">
    <source>
        <dbReference type="SAM" id="Phobius"/>
    </source>
</evidence>
<evidence type="ECO:0000256" key="8">
    <source>
        <dbReference type="SAM" id="MobiDB-lite"/>
    </source>
</evidence>
<feature type="region of interest" description="Disordered" evidence="8">
    <location>
        <begin position="756"/>
        <end position="825"/>
    </location>
</feature>
<feature type="domain" description="PKD" evidence="10">
    <location>
        <begin position="323"/>
        <end position="395"/>
    </location>
</feature>
<organism evidence="11 12">
    <name type="scientific">Sinocyclocheilus anshuiensis</name>
    <dbReference type="NCBI Taxonomy" id="1608454"/>
    <lineage>
        <taxon>Eukaryota</taxon>
        <taxon>Metazoa</taxon>
        <taxon>Chordata</taxon>
        <taxon>Craniata</taxon>
        <taxon>Vertebrata</taxon>
        <taxon>Euteleostomi</taxon>
        <taxon>Actinopterygii</taxon>
        <taxon>Neopterygii</taxon>
        <taxon>Teleostei</taxon>
        <taxon>Ostariophysi</taxon>
        <taxon>Cypriniformes</taxon>
        <taxon>Cyprinidae</taxon>
        <taxon>Cyprininae</taxon>
        <taxon>Sinocyclocheilus</taxon>
    </lineage>
</organism>
<dbReference type="GO" id="GO:0001764">
    <property type="term" value="P:neuron migration"/>
    <property type="evidence" value="ECO:0007669"/>
    <property type="project" value="TreeGrafter"/>
</dbReference>
<evidence type="ECO:0000256" key="3">
    <source>
        <dbReference type="ARBA" id="ARBA00022692"/>
    </source>
</evidence>
<accession>A0A671LN07</accession>
<gene>
    <name evidence="11" type="primary">LOC107697050</name>
</gene>
<keyword evidence="2" id="KW-1003">Cell membrane</keyword>
<evidence type="ECO:0000256" key="5">
    <source>
        <dbReference type="ARBA" id="ARBA00022989"/>
    </source>
</evidence>
<dbReference type="InterPro" id="IPR022409">
    <property type="entry name" value="PKD/Chitinase_dom"/>
</dbReference>
<keyword evidence="5 9" id="KW-1133">Transmembrane helix</keyword>
<dbReference type="InterPro" id="IPR013980">
    <property type="entry name" value="MANSC_dom"/>
</dbReference>
<dbReference type="InterPro" id="IPR013783">
    <property type="entry name" value="Ig-like_fold"/>
</dbReference>
<dbReference type="Pfam" id="PF22352">
    <property type="entry name" value="K319L-like_PKD"/>
    <property type="match status" value="4"/>
</dbReference>
<evidence type="ECO:0000256" key="6">
    <source>
        <dbReference type="ARBA" id="ARBA00023136"/>
    </source>
</evidence>
<reference evidence="11" key="1">
    <citation type="submission" date="2025-08" db="UniProtKB">
        <authorList>
            <consortium name="Ensembl"/>
        </authorList>
    </citation>
    <scope>IDENTIFICATION</scope>
</reference>
<dbReference type="Gene3D" id="2.60.40.10">
    <property type="entry name" value="Immunoglobulins"/>
    <property type="match status" value="5"/>
</dbReference>
<dbReference type="AlphaFoldDB" id="A0A671LN07"/>
<feature type="transmembrane region" description="Helical" evidence="9">
    <location>
        <begin position="704"/>
        <end position="729"/>
    </location>
</feature>
<dbReference type="Pfam" id="PF23620">
    <property type="entry name" value="KIAA0319"/>
    <property type="match status" value="1"/>
</dbReference>
<sequence length="825" mass="91334">MCTVTGGVVGIHWSSVIGLGWRPLAVDGGGPRCWESCCLKPSCGAVWSLGGRCVLLACAQKEGCTITSLPQPDRKSLGLLQQLNKRMRRKPRNAEDIRVIRETEHVSSVRELVVSAGKNVEVTLPRNEVELNAFVVPAPPSGANYAFNWRLRTHPKDYSGEMEGEHSKTLKLSKLTVGLYEFEVVVDGDGAHGEGYVNVTVNPELRINKPPVAVVSPKYQEISLPTSSTVIDGSQSTDDDKVVSWHWEEVKGPLREEKASGDTAILTLTNLVPGNYTFSLTVTDSDGAQNSTQAMLLVNKATDYRPTANAGPNQVITLPRNYITLYGNQSTDDHENLSYEWSLSPESKGKVVEMQGVRTPILQLSAMQEGDYTFQLTVTDSSGQQDTAQVTVIVQPENNKPPVADAGPDKELTLPVDRTTLDGSKSSDDQKIATYHWTKTKGPEGVKIDNADTAVAVVTGLKEGEYIFTLTVTDERMLENSDTVSVIVREEDDQPPVAKVLSSPPITLPIRTSEIHTSRSHFVLFLGNLVEGKYTFTLTVTDSKGKTSTDRGTVEVRPDVYERELVELILEVAVAQVSRRQKDMLIRQVGVLLGVLDSDISVREISTFNEHSTRLVFLVSGGPGRPPLTGHSVAMELRNKFRKQKNEFLIFRARRVDTVICQLNCSSHGECDSFTRRCVCHPFWMENLFNTYFWDAESNCEWSVLYVTIASFMIVVAIATVIWGIVCCCRKRKSKVRRKSRYKMLEGDDQESLELQLPRPGRLKPVPAPTSSALMHSDSDLESDDGQAGIPWSDRERGKLLPPQNGSLRNGQGPHKPKKQREELL</sequence>
<comment type="subcellular location">
    <subcellularLocation>
        <location evidence="1">Cell membrane</location>
    </subcellularLocation>
</comment>
<dbReference type="GO" id="GO:0005794">
    <property type="term" value="C:Golgi apparatus"/>
    <property type="evidence" value="ECO:0007669"/>
    <property type="project" value="TreeGrafter"/>
</dbReference>
<evidence type="ECO:0000313" key="12">
    <source>
        <dbReference type="Proteomes" id="UP000472260"/>
    </source>
</evidence>
<keyword evidence="7" id="KW-0325">Glycoprotein</keyword>
<dbReference type="InterPro" id="IPR056502">
    <property type="entry name" value="KIAA0319-like_C"/>
</dbReference>
<dbReference type="SMART" id="SM00089">
    <property type="entry name" value="PKD"/>
    <property type="match status" value="3"/>
</dbReference>
<dbReference type="SUPFAM" id="SSF49299">
    <property type="entry name" value="PKD domain"/>
    <property type="match status" value="3"/>
</dbReference>
<dbReference type="CDD" id="cd00146">
    <property type="entry name" value="PKD"/>
    <property type="match status" value="3"/>
</dbReference>
<evidence type="ECO:0000256" key="1">
    <source>
        <dbReference type="ARBA" id="ARBA00004236"/>
    </source>
</evidence>
<dbReference type="FunFam" id="2.60.40.10:FF:000061">
    <property type="entry name" value="Dyslexia-associated protein KIAA0319 homolog"/>
    <property type="match status" value="1"/>
</dbReference>
<dbReference type="Proteomes" id="UP000472260">
    <property type="component" value="Unassembled WGS sequence"/>
</dbReference>
<evidence type="ECO:0000256" key="7">
    <source>
        <dbReference type="ARBA" id="ARBA00023180"/>
    </source>
</evidence>
<keyword evidence="12" id="KW-1185">Reference proteome</keyword>
<evidence type="ECO:0000256" key="4">
    <source>
        <dbReference type="ARBA" id="ARBA00022737"/>
    </source>
</evidence>
<dbReference type="FunFam" id="2.60.40.10:FF:000319">
    <property type="entry name" value="Dyslexia-associated protein KIAA0319 homolog"/>
    <property type="match status" value="1"/>
</dbReference>
<proteinExistence type="predicted"/>
<dbReference type="Pfam" id="PF23597">
    <property type="entry name" value="KIAA0319_N"/>
    <property type="match status" value="1"/>
</dbReference>
<keyword evidence="3 9" id="KW-0812">Transmembrane</keyword>
<evidence type="ECO:0000313" key="11">
    <source>
        <dbReference type="Ensembl" id="ENSSANP00000021294.1"/>
    </source>
</evidence>
<dbReference type="PROSITE" id="PS50093">
    <property type="entry name" value="PKD"/>
    <property type="match status" value="1"/>
</dbReference>
<protein>
    <submittedName>
        <fullName evidence="11">Dyslexia-associated protein KIAA0319-like protein</fullName>
    </submittedName>
</protein>
<evidence type="ECO:0000256" key="2">
    <source>
        <dbReference type="ARBA" id="ARBA00022475"/>
    </source>
</evidence>
<dbReference type="Ensembl" id="ENSSANT00000022697.1">
    <property type="protein sequence ID" value="ENSSANP00000021294.1"/>
    <property type="gene ID" value="ENSSANG00000010398.1"/>
</dbReference>
<dbReference type="PANTHER" id="PTHR46182:SF3">
    <property type="entry name" value="DYSLEXIA-ASSOCIATED PROTEIN KIAA0319-LIKE PROTEIN"/>
    <property type="match status" value="1"/>
</dbReference>
<dbReference type="InterPro" id="IPR035986">
    <property type="entry name" value="PKD_dom_sf"/>
</dbReference>
<dbReference type="GO" id="GO:0031410">
    <property type="term" value="C:cytoplasmic vesicle"/>
    <property type="evidence" value="ECO:0007669"/>
    <property type="project" value="TreeGrafter"/>
</dbReference>